<evidence type="ECO:0000256" key="4">
    <source>
        <dbReference type="SAM" id="SignalP"/>
    </source>
</evidence>
<dbReference type="PROSITE" id="PS51252">
    <property type="entry name" value="ANTISTASIN"/>
    <property type="match status" value="1"/>
</dbReference>
<dbReference type="GO" id="GO:0004867">
    <property type="term" value="F:serine-type endopeptidase inhibitor activity"/>
    <property type="evidence" value="ECO:0007669"/>
    <property type="project" value="UniProtKB-KW"/>
</dbReference>
<feature type="chain" id="PRO_5035758061" description="Antistasin-like domain-containing protein" evidence="4">
    <location>
        <begin position="22"/>
        <end position="654"/>
    </location>
</feature>
<evidence type="ECO:0000256" key="3">
    <source>
        <dbReference type="SAM" id="MobiDB-lite"/>
    </source>
</evidence>
<dbReference type="EMBL" id="JTDE01007689">
    <property type="protein sequence ID" value="KAF7237823.1"/>
    <property type="molecule type" value="Genomic_DNA"/>
</dbReference>
<dbReference type="Proteomes" id="UP000822476">
    <property type="component" value="Unassembled WGS sequence"/>
</dbReference>
<keyword evidence="1" id="KW-0646">Protease inhibitor</keyword>
<proteinExistence type="predicted"/>
<feature type="region of interest" description="Disordered" evidence="3">
    <location>
        <begin position="126"/>
        <end position="175"/>
    </location>
</feature>
<comment type="caution">
    <text evidence="6">The sequence shown here is derived from an EMBL/GenBank/DDBJ whole genome shotgun (WGS) entry which is preliminary data.</text>
</comment>
<dbReference type="Pfam" id="PF02822">
    <property type="entry name" value="Antistasin"/>
    <property type="match status" value="1"/>
</dbReference>
<keyword evidence="2" id="KW-0722">Serine protease inhibitor</keyword>
<sequence>MPTKWFLVTILLFSLFCLIEGRQWNTLDFDKPDEISHHGQRDNEEPRSFPRSRWNKSPPGTTDFRRHRLPDYVRLRPLVQRPFDDRRPQSTYNRREPHIPREADPHSEHITSFYDRKPVRVHDFHSPSQKKQVFPPFKRPNISPTVDRKPESGWSGKRVADPEEQERNRELHQNPNELIQKQAHREVIKRIGDAIVRSIEKSHHAEGAKKTEIKLKHDDLGNVPEKLTPKEPTQVVKSVHQKGTLLAAREEEEQKDMPNKEHHQFAPWSENKPHGTSDHTKFGGELWNGKSVDRKQFNDMHKKPPHPQPLTGGLMEDMEKEQHTVYMEHLPNGEPVMPANKPSVEKSEHGEQEVAFVAGRFGSKLDGSESKSAVQSVTGVKDSQNELIHSALTKQEGQEGKGLNPPKTWTNFRLMVDDSGSLNIQVAPPQGSTKVDAASFNSIPAMHPKRREEVPVAWNGRKKFMNRHNGPTSNFNPSASKWNPSAQPEFENGERPRENLHTQRFAQRRRHGSPDFDGHSLSPPGLHIPHSRELHQPWPPRSRSPQLLFGRLNDFSDSDQNRPKSSAAMSGAEGKTTILESIPIQMNIDIDNPSTNGCAKKKCAKPCPGDLWKLSPVTGCPTCECCPTVSCKLTCKFGYKADLYGCPTCNCLEQ</sequence>
<dbReference type="InterPro" id="IPR004094">
    <property type="entry name" value="Antistasin-like"/>
</dbReference>
<feature type="compositionally biased region" description="Basic and acidic residues" evidence="3">
    <location>
        <begin position="31"/>
        <end position="48"/>
    </location>
</feature>
<accession>A0A8S9YEU1</accession>
<dbReference type="OrthoDB" id="5976811at2759"/>
<protein>
    <recommendedName>
        <fullName evidence="5">Antistasin-like domain-containing protein</fullName>
    </recommendedName>
</protein>
<evidence type="ECO:0000256" key="1">
    <source>
        <dbReference type="ARBA" id="ARBA00022690"/>
    </source>
</evidence>
<feature type="compositionally biased region" description="Basic and acidic residues" evidence="3">
    <location>
        <begin position="158"/>
        <end position="172"/>
    </location>
</feature>
<gene>
    <name evidence="6" type="ORF">EG68_11154</name>
</gene>
<feature type="signal peptide" evidence="4">
    <location>
        <begin position="1"/>
        <end position="21"/>
    </location>
</feature>
<evidence type="ECO:0000313" key="6">
    <source>
        <dbReference type="EMBL" id="KAF7237823.1"/>
    </source>
</evidence>
<reference evidence="6" key="1">
    <citation type="submission" date="2019-07" db="EMBL/GenBank/DDBJ databases">
        <title>Annotation for the trematode Paragonimus miyazaki's.</title>
        <authorList>
            <person name="Choi Y.-J."/>
        </authorList>
    </citation>
    <scope>NUCLEOTIDE SEQUENCE</scope>
    <source>
        <strain evidence="6">Japan</strain>
    </source>
</reference>
<feature type="compositionally biased region" description="Polar residues" evidence="3">
    <location>
        <begin position="469"/>
        <end position="486"/>
    </location>
</feature>
<feature type="region of interest" description="Disordered" evidence="3">
    <location>
        <begin position="250"/>
        <end position="280"/>
    </location>
</feature>
<feature type="compositionally biased region" description="Basic and acidic residues" evidence="3">
    <location>
        <begin position="492"/>
        <end position="501"/>
    </location>
</feature>
<dbReference type="SUPFAM" id="SSF57262">
    <property type="entry name" value="Leech antihemostatic proteins"/>
    <property type="match status" value="1"/>
</dbReference>
<evidence type="ECO:0000313" key="7">
    <source>
        <dbReference type="Proteomes" id="UP000822476"/>
    </source>
</evidence>
<dbReference type="AlphaFoldDB" id="A0A8S9YEU1"/>
<name>A0A8S9YEU1_9TREM</name>
<feature type="compositionally biased region" description="Basic and acidic residues" evidence="3">
    <location>
        <begin position="271"/>
        <end position="280"/>
    </location>
</feature>
<dbReference type="InterPro" id="IPR011061">
    <property type="entry name" value="Hirudin/antistatin"/>
</dbReference>
<dbReference type="Gene3D" id="2.10.22.10">
    <property type="entry name" value="Antistasin, domain 1"/>
    <property type="match status" value="1"/>
</dbReference>
<feature type="domain" description="Antistasin-like" evidence="5">
    <location>
        <begin position="626"/>
        <end position="651"/>
    </location>
</feature>
<feature type="region of interest" description="Disordered" evidence="3">
    <location>
        <begin position="83"/>
        <end position="106"/>
    </location>
</feature>
<keyword evidence="4" id="KW-0732">Signal</keyword>
<feature type="compositionally biased region" description="Basic and acidic residues" evidence="3">
    <location>
        <begin position="255"/>
        <end position="264"/>
    </location>
</feature>
<evidence type="ECO:0000259" key="5">
    <source>
        <dbReference type="PROSITE" id="PS51252"/>
    </source>
</evidence>
<organism evidence="6 7">
    <name type="scientific">Paragonimus skrjabini miyazakii</name>
    <dbReference type="NCBI Taxonomy" id="59628"/>
    <lineage>
        <taxon>Eukaryota</taxon>
        <taxon>Metazoa</taxon>
        <taxon>Spiralia</taxon>
        <taxon>Lophotrochozoa</taxon>
        <taxon>Platyhelminthes</taxon>
        <taxon>Trematoda</taxon>
        <taxon>Digenea</taxon>
        <taxon>Plagiorchiida</taxon>
        <taxon>Troglotremata</taxon>
        <taxon>Troglotrematidae</taxon>
        <taxon>Paragonimus</taxon>
    </lineage>
</organism>
<feature type="region of interest" description="Disordered" evidence="3">
    <location>
        <begin position="463"/>
        <end position="574"/>
    </location>
</feature>
<feature type="region of interest" description="Disordered" evidence="3">
    <location>
        <begin position="31"/>
        <end position="67"/>
    </location>
</feature>
<evidence type="ECO:0000256" key="2">
    <source>
        <dbReference type="ARBA" id="ARBA00022900"/>
    </source>
</evidence>
<keyword evidence="7" id="KW-1185">Reference proteome</keyword>